<evidence type="ECO:0000259" key="2">
    <source>
        <dbReference type="Pfam" id="PF03551"/>
    </source>
</evidence>
<dbReference type="Gene3D" id="1.10.10.10">
    <property type="entry name" value="Winged helix-like DNA-binding domain superfamily/Winged helix DNA-binding domain"/>
    <property type="match status" value="1"/>
</dbReference>
<reference evidence="3 4" key="1">
    <citation type="submission" date="2021-07" db="EMBL/GenBank/DDBJ databases">
        <title>Clostridium weizhouense sp. nov., an anaerobic bacterium isolated from activated sludge of Petroleum wastewater.</title>
        <authorList>
            <person name="Li Q."/>
        </authorList>
    </citation>
    <scope>NUCLEOTIDE SEQUENCE [LARGE SCALE GENOMIC DNA]</scope>
    <source>
        <strain evidence="3 4">YB-6</strain>
    </source>
</reference>
<dbReference type="PANTHER" id="PTHR43252:SF2">
    <property type="entry name" value="TRANSCRIPTION REGULATOR, PADR-LIKE FAMILY"/>
    <property type="match status" value="1"/>
</dbReference>
<dbReference type="PANTHER" id="PTHR43252">
    <property type="entry name" value="TRANSCRIPTIONAL REGULATOR YQJI"/>
    <property type="match status" value="1"/>
</dbReference>
<evidence type="ECO:0000256" key="1">
    <source>
        <dbReference type="SAM" id="Coils"/>
    </source>
</evidence>
<dbReference type="Proteomes" id="UP001519921">
    <property type="component" value="Unassembled WGS sequence"/>
</dbReference>
<dbReference type="RefSeq" id="WP_219780582.1">
    <property type="nucleotide sequence ID" value="NZ_JAHXPT010000011.1"/>
</dbReference>
<gene>
    <name evidence="3" type="ORF">KYD98_13555</name>
</gene>
<comment type="caution">
    <text evidence="3">The sequence shown here is derived from an EMBL/GenBank/DDBJ whole genome shotgun (WGS) entry which is preliminary data.</text>
</comment>
<keyword evidence="1" id="KW-0175">Coiled coil</keyword>
<organism evidence="3 4">
    <name type="scientific">Clostridium weizhouense</name>
    <dbReference type="NCBI Taxonomy" id="2859781"/>
    <lineage>
        <taxon>Bacteria</taxon>
        <taxon>Bacillati</taxon>
        <taxon>Bacillota</taxon>
        <taxon>Clostridia</taxon>
        <taxon>Eubacteriales</taxon>
        <taxon>Clostridiaceae</taxon>
        <taxon>Clostridium</taxon>
    </lineage>
</organism>
<protein>
    <submittedName>
        <fullName evidence="3">PadR family transcriptional regulator</fullName>
    </submittedName>
</protein>
<dbReference type="InterPro" id="IPR036390">
    <property type="entry name" value="WH_DNA-bd_sf"/>
</dbReference>
<dbReference type="Pfam" id="PF03551">
    <property type="entry name" value="PadR"/>
    <property type="match status" value="1"/>
</dbReference>
<evidence type="ECO:0000313" key="3">
    <source>
        <dbReference type="EMBL" id="MBW6411119.1"/>
    </source>
</evidence>
<feature type="coiled-coil region" evidence="1">
    <location>
        <begin position="13"/>
        <end position="40"/>
    </location>
</feature>
<sequence length="150" mass="17603">MSNFDFYNIKDIRAEEKRLYEEYKNKVSELKKVKKEKDAVGQVFTKGLLPIYVLYILSLKPTNGNEISTQIGIRTNGKWIPSTGGIYPLLKKLEKEQLILGAWDDPNKKFQKIYHLTPKGKVEYENKKKLLKPKIEESLEVFKIIYNDIY</sequence>
<proteinExistence type="predicted"/>
<dbReference type="SUPFAM" id="SSF46785">
    <property type="entry name" value="Winged helix' DNA-binding domain"/>
    <property type="match status" value="1"/>
</dbReference>
<name>A0ABS7AR36_9CLOT</name>
<keyword evidence="4" id="KW-1185">Reference proteome</keyword>
<feature type="domain" description="Transcription regulator PadR N-terminal" evidence="2">
    <location>
        <begin position="53"/>
        <end position="125"/>
    </location>
</feature>
<accession>A0ABS7AR36</accession>
<dbReference type="InterPro" id="IPR005149">
    <property type="entry name" value="Tscrpt_reg_PadR_N"/>
</dbReference>
<dbReference type="InterPro" id="IPR036388">
    <property type="entry name" value="WH-like_DNA-bd_sf"/>
</dbReference>
<dbReference type="EMBL" id="JAHXPT010000011">
    <property type="protein sequence ID" value="MBW6411119.1"/>
    <property type="molecule type" value="Genomic_DNA"/>
</dbReference>
<evidence type="ECO:0000313" key="4">
    <source>
        <dbReference type="Proteomes" id="UP001519921"/>
    </source>
</evidence>